<dbReference type="Pfam" id="PF03572">
    <property type="entry name" value="Peptidase_S41"/>
    <property type="match status" value="1"/>
</dbReference>
<keyword evidence="4 5" id="KW-0720">Serine protease</keyword>
<dbReference type="PROSITE" id="PS50106">
    <property type="entry name" value="PDZ"/>
    <property type="match status" value="1"/>
</dbReference>
<dbReference type="Pfam" id="PF17820">
    <property type="entry name" value="PDZ_6"/>
    <property type="match status" value="1"/>
</dbReference>
<evidence type="ECO:0000313" key="9">
    <source>
        <dbReference type="Proteomes" id="UP000011932"/>
    </source>
</evidence>
<dbReference type="SMART" id="SM00228">
    <property type="entry name" value="PDZ"/>
    <property type="match status" value="1"/>
</dbReference>
<evidence type="ECO:0000256" key="3">
    <source>
        <dbReference type="ARBA" id="ARBA00022801"/>
    </source>
</evidence>
<proteinExistence type="inferred from homology"/>
<dbReference type="RefSeq" id="WP_015466645.1">
    <property type="nucleotide sequence ID" value="NC_020812.1"/>
</dbReference>
<evidence type="ECO:0000259" key="7">
    <source>
        <dbReference type="PROSITE" id="PS50106"/>
    </source>
</evidence>
<dbReference type="KEGG" id="man:A11S_248"/>
<dbReference type="InterPro" id="IPR001478">
    <property type="entry name" value="PDZ"/>
</dbReference>
<dbReference type="GO" id="GO:0030288">
    <property type="term" value="C:outer membrane-bounded periplasmic space"/>
    <property type="evidence" value="ECO:0007669"/>
    <property type="project" value="TreeGrafter"/>
</dbReference>
<dbReference type="InterPro" id="IPR005151">
    <property type="entry name" value="Tail-specific_protease"/>
</dbReference>
<organism evidence="8 9">
    <name type="scientific">Micavibrio aeruginosavorus EPB</name>
    <dbReference type="NCBI Taxonomy" id="349215"/>
    <lineage>
        <taxon>Bacteria</taxon>
        <taxon>Pseudomonadati</taxon>
        <taxon>Bdellovibrionota</taxon>
        <taxon>Bdellovibrionia</taxon>
        <taxon>Bdellovibrionales</taxon>
        <taxon>Pseudobdellovibrionaceae</taxon>
        <taxon>Micavibrio</taxon>
    </lineage>
</organism>
<dbReference type="InterPro" id="IPR004447">
    <property type="entry name" value="Peptidase_S41A"/>
</dbReference>
<dbReference type="MEROPS" id="S41.004"/>
<reference evidence="8 9" key="1">
    <citation type="journal article" date="2013" name="ISME J.">
        <title>By their genes ye shall know them: genomic signatures of predatory bacteria.</title>
        <authorList>
            <person name="Pasternak Z."/>
            <person name="Pietrokovski S."/>
            <person name="Rotem O."/>
            <person name="Gophna U."/>
            <person name="Lurie-Weinberger M.N."/>
            <person name="Jurkevitch E."/>
        </authorList>
    </citation>
    <scope>NUCLEOTIDE SEQUENCE [LARGE SCALE GENOMIC DNA]</scope>
    <source>
        <strain evidence="8">EPB</strain>
    </source>
</reference>
<comment type="similarity">
    <text evidence="1 5">Belongs to the peptidase S41A family.</text>
</comment>
<evidence type="ECO:0000256" key="2">
    <source>
        <dbReference type="ARBA" id="ARBA00022670"/>
    </source>
</evidence>
<evidence type="ECO:0000256" key="1">
    <source>
        <dbReference type="ARBA" id="ARBA00009179"/>
    </source>
</evidence>
<keyword evidence="3 5" id="KW-0378">Hydrolase</keyword>
<feature type="compositionally biased region" description="Low complexity" evidence="6">
    <location>
        <begin position="41"/>
        <end position="53"/>
    </location>
</feature>
<dbReference type="Gene3D" id="3.30.750.44">
    <property type="match status" value="1"/>
</dbReference>
<dbReference type="NCBIfam" id="TIGR00225">
    <property type="entry name" value="prc"/>
    <property type="match status" value="1"/>
</dbReference>
<dbReference type="EC" id="3.4.21.102" evidence="8"/>
<keyword evidence="2 5" id="KW-0645">Protease</keyword>
<gene>
    <name evidence="8" type="ORF">A11S_248</name>
</gene>
<feature type="compositionally biased region" description="Pro residues" evidence="6">
    <location>
        <begin position="54"/>
        <end position="63"/>
    </location>
</feature>
<dbReference type="GO" id="GO:0006508">
    <property type="term" value="P:proteolysis"/>
    <property type="evidence" value="ECO:0007669"/>
    <property type="project" value="UniProtKB-KW"/>
</dbReference>
<dbReference type="Gene3D" id="3.90.226.10">
    <property type="entry name" value="2-enoyl-CoA Hydratase, Chain A, domain 1"/>
    <property type="match status" value="1"/>
</dbReference>
<dbReference type="OrthoDB" id="9812068at2"/>
<protein>
    <submittedName>
        <fullName evidence="8">Carboxyl-terminal protease</fullName>
        <ecNumber evidence="8">3.4.21.102</ecNumber>
    </submittedName>
</protein>
<dbReference type="Proteomes" id="UP000011932">
    <property type="component" value="Chromosome"/>
</dbReference>
<dbReference type="STRING" id="349215.A11S_248"/>
<feature type="domain" description="PDZ" evidence="7">
    <location>
        <begin position="145"/>
        <end position="202"/>
    </location>
</feature>
<dbReference type="SUPFAM" id="SSF50156">
    <property type="entry name" value="PDZ domain-like"/>
    <property type="match status" value="1"/>
</dbReference>
<dbReference type="Gene3D" id="2.30.42.10">
    <property type="match status" value="1"/>
</dbReference>
<dbReference type="AlphaFoldDB" id="M4VV63"/>
<dbReference type="InterPro" id="IPR029045">
    <property type="entry name" value="ClpP/crotonase-like_dom_sf"/>
</dbReference>
<sequence length="511" mass="54064">MTLNSKILRSAFLAVALGAGVFGCATVKDANAERPTMDTDTATPAATATETPVAPAPIAAPPPEEAETAPKIIAESPDIGPQSEPVFMIPMTMSEMTIIDLYMTIRGVLQAQSVHDVDPDQLSKGAIDGMLKTLSPHDSYLTPEQLDVLKGNEKPKTGVGVIVSVEKDIGSIRIIEAIKGGGAHKAGLQADDQIIAINGETLTKNNFKTLYESIGGPADTTVSIRVRRDDQDLDFTITRAPFTIPSVSSKMIGDVSYVALRDFLHDDSPKKIQTALTQAAKHNPAGYIIDLRSNTGGLLEQAATLVDMFVDSTDPILTVRKRGGHIAETFNATPGDMLNGKKLVVLINDGSASASEILAGALKDFGRATIIGTQSFGKGSVQIVLPLSVKFPDRKDAIKFTNALYHLPSGTSIQGVGIMPDILVEGVEDVFPEHERDLENTLDNPEGTTPAVQPQSTCAINDNVTPATVIADARISTKTVDKALLCALDHIRGTPKQTTTTPVPPAPQPGV</sequence>
<dbReference type="GO" id="GO:0004252">
    <property type="term" value="F:serine-type endopeptidase activity"/>
    <property type="evidence" value="ECO:0007669"/>
    <property type="project" value="UniProtKB-EC"/>
</dbReference>
<dbReference type="PROSITE" id="PS51257">
    <property type="entry name" value="PROKAR_LIPOPROTEIN"/>
    <property type="match status" value="1"/>
</dbReference>
<evidence type="ECO:0000256" key="5">
    <source>
        <dbReference type="RuleBase" id="RU004404"/>
    </source>
</evidence>
<dbReference type="SUPFAM" id="SSF52096">
    <property type="entry name" value="ClpP/crotonase"/>
    <property type="match status" value="1"/>
</dbReference>
<name>M4VV63_9BACT</name>
<dbReference type="GO" id="GO:0007165">
    <property type="term" value="P:signal transduction"/>
    <property type="evidence" value="ECO:0007669"/>
    <property type="project" value="TreeGrafter"/>
</dbReference>
<evidence type="ECO:0000256" key="4">
    <source>
        <dbReference type="ARBA" id="ARBA00022825"/>
    </source>
</evidence>
<feature type="region of interest" description="Disordered" evidence="6">
    <location>
        <begin position="34"/>
        <end position="66"/>
    </location>
</feature>
<dbReference type="CDD" id="cd07560">
    <property type="entry name" value="Peptidase_S41_CPP"/>
    <property type="match status" value="1"/>
</dbReference>
<dbReference type="PATRIC" id="fig|349215.9.peg.247"/>
<evidence type="ECO:0000313" key="8">
    <source>
        <dbReference type="EMBL" id="AGH97084.1"/>
    </source>
</evidence>
<dbReference type="InterPro" id="IPR041489">
    <property type="entry name" value="PDZ_6"/>
</dbReference>
<dbReference type="PANTHER" id="PTHR32060">
    <property type="entry name" value="TAIL-SPECIFIC PROTEASE"/>
    <property type="match status" value="1"/>
</dbReference>
<evidence type="ECO:0000256" key="6">
    <source>
        <dbReference type="SAM" id="MobiDB-lite"/>
    </source>
</evidence>
<dbReference type="SMART" id="SM00245">
    <property type="entry name" value="TSPc"/>
    <property type="match status" value="1"/>
</dbReference>
<dbReference type="InterPro" id="IPR036034">
    <property type="entry name" value="PDZ_sf"/>
</dbReference>
<accession>M4VV63</accession>
<dbReference type="HOGENOM" id="CLU_017295_1_2_5"/>
<dbReference type="EMBL" id="CP003538">
    <property type="protein sequence ID" value="AGH97084.1"/>
    <property type="molecule type" value="Genomic_DNA"/>
</dbReference>
<dbReference type="PANTHER" id="PTHR32060:SF22">
    <property type="entry name" value="CARBOXYL-TERMINAL-PROCESSING PEPTIDASE 3, CHLOROPLASTIC"/>
    <property type="match status" value="1"/>
</dbReference>